<organism evidence="1 2">
    <name type="scientific">Sporosarcina contaminans</name>
    <dbReference type="NCBI Taxonomy" id="633403"/>
    <lineage>
        <taxon>Bacteria</taxon>
        <taxon>Bacillati</taxon>
        <taxon>Bacillota</taxon>
        <taxon>Bacilli</taxon>
        <taxon>Bacillales</taxon>
        <taxon>Caryophanaceae</taxon>
        <taxon>Sporosarcina</taxon>
    </lineage>
</organism>
<evidence type="ECO:0000313" key="2">
    <source>
        <dbReference type="Proteomes" id="UP001597231"/>
    </source>
</evidence>
<sequence>MKRATNLQELQDFAHKHFVKGETGHLFVNQSNQYPEEPIFSDEDVSGRQALQLLKIVIQAGSHAIYYEYPFFEGTELEEINVQLKGVYDQFPKKVISKEEMEAIIQSEQR</sequence>
<accession>A0ABW3TUI8</accession>
<protein>
    <submittedName>
        <fullName evidence="1">Uncharacterized protein</fullName>
    </submittedName>
</protein>
<proteinExistence type="predicted"/>
<reference evidence="2" key="1">
    <citation type="journal article" date="2019" name="Int. J. Syst. Evol. Microbiol.">
        <title>The Global Catalogue of Microorganisms (GCM) 10K type strain sequencing project: providing services to taxonomists for standard genome sequencing and annotation.</title>
        <authorList>
            <consortium name="The Broad Institute Genomics Platform"/>
            <consortium name="The Broad Institute Genome Sequencing Center for Infectious Disease"/>
            <person name="Wu L."/>
            <person name="Ma J."/>
        </authorList>
    </citation>
    <scope>NUCLEOTIDE SEQUENCE [LARGE SCALE GENOMIC DNA]</scope>
    <source>
        <strain evidence="2">CCUG 53915</strain>
    </source>
</reference>
<dbReference type="EMBL" id="JBHTLT010000020">
    <property type="protein sequence ID" value="MFD1204350.1"/>
    <property type="molecule type" value="Genomic_DNA"/>
</dbReference>
<name>A0ABW3TUI8_9BACL</name>
<keyword evidence="2" id="KW-1185">Reference proteome</keyword>
<gene>
    <name evidence="1" type="ORF">ACFQ38_04305</name>
</gene>
<dbReference type="RefSeq" id="WP_381479863.1">
    <property type="nucleotide sequence ID" value="NZ_JBHTLT010000020.1"/>
</dbReference>
<comment type="caution">
    <text evidence="1">The sequence shown here is derived from an EMBL/GenBank/DDBJ whole genome shotgun (WGS) entry which is preliminary data.</text>
</comment>
<evidence type="ECO:0000313" key="1">
    <source>
        <dbReference type="EMBL" id="MFD1204350.1"/>
    </source>
</evidence>
<dbReference type="Proteomes" id="UP001597231">
    <property type="component" value="Unassembled WGS sequence"/>
</dbReference>